<gene>
    <name evidence="1" type="ORF">G4P54_10625</name>
</gene>
<dbReference type="InterPro" id="IPR039535">
    <property type="entry name" value="ASST-like"/>
</dbReference>
<organism evidence="1 2">
    <name type="scientific">Bacillus tequilensis</name>
    <dbReference type="NCBI Taxonomy" id="227866"/>
    <lineage>
        <taxon>Bacteria</taxon>
        <taxon>Bacillati</taxon>
        <taxon>Bacillota</taxon>
        <taxon>Bacilli</taxon>
        <taxon>Bacillales</taxon>
        <taxon>Bacillaceae</taxon>
        <taxon>Bacillus</taxon>
    </lineage>
</organism>
<sequence>MFTALKQVLADLTLYGGPADGYFDNYSIQKVDLETGELLFFWNVLAHVDPEDSMLPASSAASSHNIWDCFHVNSVEEGRTIHFS</sequence>
<proteinExistence type="predicted"/>
<accession>A0A6H0WJT8</accession>
<dbReference type="AlphaFoldDB" id="A0A6H0WJT8"/>
<dbReference type="EMBL" id="CP048852">
    <property type="protein sequence ID" value="QIW80219.1"/>
    <property type="molecule type" value="Genomic_DNA"/>
</dbReference>
<dbReference type="Pfam" id="PF14269">
    <property type="entry name" value="Arylsulfotran_2"/>
    <property type="match status" value="1"/>
</dbReference>
<dbReference type="Proteomes" id="UP000501914">
    <property type="component" value="Chromosome"/>
</dbReference>
<dbReference type="PANTHER" id="PTHR35340">
    <property type="entry name" value="PQQ ENZYME REPEAT PROTEIN-RELATED"/>
    <property type="match status" value="1"/>
</dbReference>
<reference evidence="1 2" key="1">
    <citation type="submission" date="2020-02" db="EMBL/GenBank/DDBJ databases">
        <title>Genome sequencing, annotation and comparative genomic analysis of Bacillus tequilensis EA-CB0015, an effective biological control agent against Pseudocercospora fijiensis in banana plants.</title>
        <authorList>
            <person name="Cuellar-Gaviria T.Z."/>
            <person name="Ju K.-S."/>
            <person name="Villegas-Escobar V."/>
        </authorList>
    </citation>
    <scope>NUCLEOTIDE SEQUENCE [LARGE SCALE GENOMIC DNA]</scope>
    <source>
        <strain evidence="1 2">EA-CB0015</strain>
    </source>
</reference>
<dbReference type="InterPro" id="IPR053143">
    <property type="entry name" value="Arylsulfate_ST"/>
</dbReference>
<evidence type="ECO:0000313" key="2">
    <source>
        <dbReference type="Proteomes" id="UP000501914"/>
    </source>
</evidence>
<protein>
    <submittedName>
        <fullName evidence="1">Uncharacterized protein</fullName>
    </submittedName>
</protein>
<dbReference type="PANTHER" id="PTHR35340:SF5">
    <property type="entry name" value="ASST-DOMAIN-CONTAINING PROTEIN"/>
    <property type="match status" value="1"/>
</dbReference>
<dbReference type="KEGG" id="bteq:G4P54_10625"/>
<name>A0A6H0WJT8_9BACI</name>
<evidence type="ECO:0000313" key="1">
    <source>
        <dbReference type="EMBL" id="QIW80219.1"/>
    </source>
</evidence>
<keyword evidence="2" id="KW-1185">Reference proteome</keyword>